<organism evidence="2 3">
    <name type="scientific">Massilia atriviolacea</name>
    <dbReference type="NCBI Taxonomy" id="2495579"/>
    <lineage>
        <taxon>Bacteria</taxon>
        <taxon>Pseudomonadati</taxon>
        <taxon>Pseudomonadota</taxon>
        <taxon>Betaproteobacteria</taxon>
        <taxon>Burkholderiales</taxon>
        <taxon>Oxalobacteraceae</taxon>
        <taxon>Telluria group</taxon>
        <taxon>Massilia</taxon>
    </lineage>
</organism>
<feature type="chain" id="PRO_5019372803" evidence="1">
    <location>
        <begin position="24"/>
        <end position="109"/>
    </location>
</feature>
<reference evidence="2 3" key="1">
    <citation type="submission" date="2018-12" db="EMBL/GenBank/DDBJ databases">
        <authorList>
            <person name="Yang E."/>
        </authorList>
    </citation>
    <scope>NUCLEOTIDE SEQUENCE [LARGE SCALE GENOMIC DNA]</scope>
    <source>
        <strain evidence="2 3">SOD</strain>
    </source>
</reference>
<dbReference type="AlphaFoldDB" id="A0A430HFP3"/>
<dbReference type="EMBL" id="RXLQ01000016">
    <property type="protein sequence ID" value="RSZ56335.1"/>
    <property type="molecule type" value="Genomic_DNA"/>
</dbReference>
<comment type="caution">
    <text evidence="2">The sequence shown here is derived from an EMBL/GenBank/DDBJ whole genome shotgun (WGS) entry which is preliminary data.</text>
</comment>
<evidence type="ECO:0000256" key="1">
    <source>
        <dbReference type="SAM" id="SignalP"/>
    </source>
</evidence>
<proteinExistence type="predicted"/>
<protein>
    <submittedName>
        <fullName evidence="2">Uncharacterized protein</fullName>
    </submittedName>
</protein>
<evidence type="ECO:0000313" key="2">
    <source>
        <dbReference type="EMBL" id="RSZ56335.1"/>
    </source>
</evidence>
<dbReference type="Proteomes" id="UP000278085">
    <property type="component" value="Unassembled WGS sequence"/>
</dbReference>
<feature type="signal peptide" evidence="1">
    <location>
        <begin position="1"/>
        <end position="23"/>
    </location>
</feature>
<gene>
    <name evidence="2" type="ORF">EJB06_24745</name>
</gene>
<keyword evidence="3" id="KW-1185">Reference proteome</keyword>
<evidence type="ECO:0000313" key="3">
    <source>
        <dbReference type="Proteomes" id="UP000278085"/>
    </source>
</evidence>
<dbReference type="RefSeq" id="WP_126076692.1">
    <property type="nucleotide sequence ID" value="NZ_CP051166.1"/>
</dbReference>
<sequence>METGSTRAAALALALLLPLSSQASKISDARLQLVGGFAIFELYDDPEKLAACNGGNALAARARVEKEGHTYHDGTGWGSADPGSIELSLQNENWRGALSMSRILPDIFS</sequence>
<name>A0A430HFP3_9BURK</name>
<keyword evidence="1" id="KW-0732">Signal</keyword>
<accession>A0A430HFP3</accession>